<evidence type="ECO:0000313" key="4">
    <source>
        <dbReference type="Proteomes" id="UP000480410"/>
    </source>
</evidence>
<accession>A0A6B3NW44</accession>
<dbReference type="GO" id="GO:0003677">
    <property type="term" value="F:DNA binding"/>
    <property type="evidence" value="ECO:0007669"/>
    <property type="project" value="TreeGrafter"/>
</dbReference>
<dbReference type="GO" id="GO:0032791">
    <property type="term" value="F:lead ion binding"/>
    <property type="evidence" value="ECO:0007669"/>
    <property type="project" value="TreeGrafter"/>
</dbReference>
<dbReference type="InterPro" id="IPR052543">
    <property type="entry name" value="HTH_Metal-responsive_Reg"/>
</dbReference>
<reference evidence="4 5" key="1">
    <citation type="submission" date="2020-02" db="EMBL/GenBank/DDBJ databases">
        <title>Broccoli isolated Pseudomonas sp.</title>
        <authorList>
            <person name="Fujikawa T."/>
            <person name="Sawada H."/>
        </authorList>
    </citation>
    <scope>NUCLEOTIDE SEQUENCE [LARGE SCALE GENOMIC DNA]</scope>
    <source>
        <strain evidence="3 5">MAFF212427</strain>
        <strain evidence="2 4">MAFF212428</strain>
    </source>
</reference>
<dbReference type="GO" id="GO:0097063">
    <property type="term" value="F:cadmium ion sensor activity"/>
    <property type="evidence" value="ECO:0007669"/>
    <property type="project" value="TreeGrafter"/>
</dbReference>
<dbReference type="InterPro" id="IPR036390">
    <property type="entry name" value="WH_DNA-bd_sf"/>
</dbReference>
<keyword evidence="5" id="KW-1185">Reference proteome</keyword>
<dbReference type="PANTHER" id="PTHR39168:SF1">
    <property type="entry name" value="TRANSCRIPTIONAL REGULATORY PROTEIN"/>
    <property type="match status" value="1"/>
</dbReference>
<evidence type="ECO:0000313" key="5">
    <source>
        <dbReference type="Proteomes" id="UP000482634"/>
    </source>
</evidence>
<dbReference type="RefSeq" id="WP_163945382.1">
    <property type="nucleotide sequence ID" value="NZ_JAAHBU010000158.1"/>
</dbReference>
<dbReference type="GO" id="GO:0003700">
    <property type="term" value="F:DNA-binding transcription factor activity"/>
    <property type="evidence" value="ECO:0007669"/>
    <property type="project" value="InterPro"/>
</dbReference>
<protein>
    <submittedName>
        <fullName evidence="3">Helix-turn-helix transcriptional regulator</fullName>
    </submittedName>
</protein>
<comment type="caution">
    <text evidence="3">The sequence shown here is derived from an EMBL/GenBank/DDBJ whole genome shotgun (WGS) entry which is preliminary data.</text>
</comment>
<dbReference type="Gene3D" id="1.10.10.10">
    <property type="entry name" value="Winged helix-like DNA-binding domain superfamily/Winged helix DNA-binding domain"/>
    <property type="match status" value="1"/>
</dbReference>
<dbReference type="SUPFAM" id="SSF46785">
    <property type="entry name" value="Winged helix' DNA-binding domain"/>
    <property type="match status" value="1"/>
</dbReference>
<dbReference type="EMBL" id="JAAHBU010000158">
    <property type="protein sequence ID" value="NER64578.1"/>
    <property type="molecule type" value="Genomic_DNA"/>
</dbReference>
<proteinExistence type="predicted"/>
<feature type="domain" description="HTH arsR-type" evidence="1">
    <location>
        <begin position="1"/>
        <end position="94"/>
    </location>
</feature>
<sequence length="242" mass="26394">MKPVASISVIASLLADPKRSAMLWALIDGMARPSEELAKMTGLTPSSTCAHLGRLLAGGLLKIEARGRKRYFRLAAPEVGAAVEALASVPVVEHCRQGVRVYREASGIPQSMRRARLCRDHLGGELAADLYQRLLEAKWLDMSDRQLDVSQVGRLHFADHGIFIEALALREGRACSPCTCCSEWSEQRPHLGGALGSSLLKLFVQSGWVRLDDNARALHITPAGQREIRMIAQPPMPLAVGE</sequence>
<dbReference type="Proteomes" id="UP000482634">
    <property type="component" value="Unassembled WGS sequence"/>
</dbReference>
<evidence type="ECO:0000313" key="2">
    <source>
        <dbReference type="EMBL" id="NER58889.1"/>
    </source>
</evidence>
<evidence type="ECO:0000313" key="3">
    <source>
        <dbReference type="EMBL" id="NER64578.1"/>
    </source>
</evidence>
<dbReference type="GO" id="GO:0010288">
    <property type="term" value="P:response to lead ion"/>
    <property type="evidence" value="ECO:0007669"/>
    <property type="project" value="TreeGrafter"/>
</dbReference>
<evidence type="ECO:0000259" key="1">
    <source>
        <dbReference type="PROSITE" id="PS50987"/>
    </source>
</evidence>
<dbReference type="AlphaFoldDB" id="A0A6B3NW44"/>
<accession>A0A6M0CTI6</accession>
<dbReference type="SMART" id="SM00418">
    <property type="entry name" value="HTH_ARSR"/>
    <property type="match status" value="1"/>
</dbReference>
<dbReference type="PANTHER" id="PTHR39168">
    <property type="entry name" value="TRANSCRIPTIONAL REGULATOR-RELATED"/>
    <property type="match status" value="1"/>
</dbReference>
<dbReference type="Proteomes" id="UP000480410">
    <property type="component" value="Unassembled WGS sequence"/>
</dbReference>
<dbReference type="GO" id="GO:0046686">
    <property type="term" value="P:response to cadmium ion"/>
    <property type="evidence" value="ECO:0007669"/>
    <property type="project" value="TreeGrafter"/>
</dbReference>
<dbReference type="InterPro" id="IPR036388">
    <property type="entry name" value="WH-like_DNA-bd_sf"/>
</dbReference>
<dbReference type="InterPro" id="IPR001845">
    <property type="entry name" value="HTH_ArsR_DNA-bd_dom"/>
</dbReference>
<organism evidence="3 5">
    <name type="scientific">Pseudomonas brassicae</name>
    <dbReference type="NCBI Taxonomy" id="2708063"/>
    <lineage>
        <taxon>Bacteria</taxon>
        <taxon>Pseudomonadati</taxon>
        <taxon>Pseudomonadota</taxon>
        <taxon>Gammaproteobacteria</taxon>
        <taxon>Pseudomonadales</taxon>
        <taxon>Pseudomonadaceae</taxon>
        <taxon>Pseudomonas</taxon>
    </lineage>
</organism>
<dbReference type="PROSITE" id="PS50987">
    <property type="entry name" value="HTH_ARSR_2"/>
    <property type="match status" value="1"/>
</dbReference>
<dbReference type="EMBL" id="JAAHBV010000012">
    <property type="protein sequence ID" value="NER58889.1"/>
    <property type="molecule type" value="Genomic_DNA"/>
</dbReference>
<name>A0A6B3NW44_9PSED</name>
<gene>
    <name evidence="2" type="ORF">G3435_00700</name>
    <name evidence="3" type="ORF">G3436_12655</name>
</gene>